<organism evidence="2 3">
    <name type="scientific">Gracilimonas mengyeensis</name>
    <dbReference type="NCBI Taxonomy" id="1302730"/>
    <lineage>
        <taxon>Bacteria</taxon>
        <taxon>Pseudomonadati</taxon>
        <taxon>Balneolota</taxon>
        <taxon>Balneolia</taxon>
        <taxon>Balneolales</taxon>
        <taxon>Balneolaceae</taxon>
        <taxon>Gracilimonas</taxon>
    </lineage>
</organism>
<gene>
    <name evidence="2" type="ORF">SAMN06265219_101294</name>
</gene>
<dbReference type="EMBL" id="FXTP01000001">
    <property type="protein sequence ID" value="SMO36656.1"/>
    <property type="molecule type" value="Genomic_DNA"/>
</dbReference>
<evidence type="ECO:0000313" key="2">
    <source>
        <dbReference type="EMBL" id="SMO36656.1"/>
    </source>
</evidence>
<feature type="region of interest" description="Disordered" evidence="1">
    <location>
        <begin position="1"/>
        <end position="64"/>
    </location>
</feature>
<keyword evidence="3" id="KW-1185">Reference proteome</keyword>
<evidence type="ECO:0000256" key="1">
    <source>
        <dbReference type="SAM" id="MobiDB-lite"/>
    </source>
</evidence>
<dbReference type="RefSeq" id="WP_142452805.1">
    <property type="nucleotide sequence ID" value="NZ_FXTP01000001.1"/>
</dbReference>
<name>A0A521APG0_9BACT</name>
<evidence type="ECO:0000313" key="3">
    <source>
        <dbReference type="Proteomes" id="UP000317557"/>
    </source>
</evidence>
<protein>
    <submittedName>
        <fullName evidence="2">Uncharacterized protein</fullName>
    </submittedName>
</protein>
<feature type="compositionally biased region" description="Basic and acidic residues" evidence="1">
    <location>
        <begin position="1"/>
        <end position="25"/>
    </location>
</feature>
<sequence>MSKSTREIAQKAREDVTDGKYDLPHKGALGLKGTAIGGTHSSKEKEDRNTYRQAYKREKKRQGK</sequence>
<proteinExistence type="predicted"/>
<dbReference type="Proteomes" id="UP000317557">
    <property type="component" value="Unassembled WGS sequence"/>
</dbReference>
<feature type="compositionally biased region" description="Basic and acidic residues" evidence="1">
    <location>
        <begin position="41"/>
        <end position="50"/>
    </location>
</feature>
<reference evidence="2 3" key="1">
    <citation type="submission" date="2017-05" db="EMBL/GenBank/DDBJ databases">
        <authorList>
            <person name="Varghese N."/>
            <person name="Submissions S."/>
        </authorList>
    </citation>
    <scope>NUCLEOTIDE SEQUENCE [LARGE SCALE GENOMIC DNA]</scope>
    <source>
        <strain evidence="2 3">DSM 21985</strain>
    </source>
</reference>
<dbReference type="AlphaFoldDB" id="A0A521APG0"/>
<accession>A0A521APG0</accession>